<dbReference type="EMBL" id="HG806124">
    <property type="protein sequence ID" value="CDW57139.1"/>
    <property type="molecule type" value="Genomic_DNA"/>
</dbReference>
<dbReference type="Pfam" id="PF00385">
    <property type="entry name" value="Chromo"/>
    <property type="match status" value="1"/>
</dbReference>
<dbReference type="InterPro" id="IPR042796">
    <property type="entry name" value="CBX2"/>
</dbReference>
<dbReference type="SMART" id="SM00298">
    <property type="entry name" value="CHROMO"/>
    <property type="match status" value="1"/>
</dbReference>
<protein>
    <submittedName>
        <fullName evidence="5">E3 SUMO protein ligase CBX4</fullName>
    </submittedName>
</protein>
<dbReference type="InterPro" id="IPR017984">
    <property type="entry name" value="Chromo_dom_subgr"/>
</dbReference>
<keyword evidence="6" id="KW-1185">Reference proteome</keyword>
<dbReference type="PANTHER" id="PTHR46860:SF1">
    <property type="entry name" value="CHROMOBOX PROTEIN HOMOLOG 2"/>
    <property type="match status" value="1"/>
</dbReference>
<dbReference type="Gene3D" id="2.40.50.40">
    <property type="match status" value="1"/>
</dbReference>
<dbReference type="GO" id="GO:0016874">
    <property type="term" value="F:ligase activity"/>
    <property type="evidence" value="ECO:0007669"/>
    <property type="project" value="UniProtKB-KW"/>
</dbReference>
<dbReference type="GO" id="GO:0000792">
    <property type="term" value="C:heterochromatin"/>
    <property type="evidence" value="ECO:0007669"/>
    <property type="project" value="TreeGrafter"/>
</dbReference>
<evidence type="ECO:0000259" key="4">
    <source>
        <dbReference type="PROSITE" id="PS50013"/>
    </source>
</evidence>
<dbReference type="PANTHER" id="PTHR46860">
    <property type="entry name" value="CHROMOBOX PROTEIN HOMOLOG 2"/>
    <property type="match status" value="1"/>
</dbReference>
<proteinExistence type="predicted"/>
<dbReference type="GO" id="GO:0000122">
    <property type="term" value="P:negative regulation of transcription by RNA polymerase II"/>
    <property type="evidence" value="ECO:0007669"/>
    <property type="project" value="TreeGrafter"/>
</dbReference>
<reference evidence="5" key="2">
    <citation type="submission" date="2014-03" db="EMBL/GenBank/DDBJ databases">
        <title>The whipworm genome and dual-species transcriptomics of an intimate host-pathogen interaction.</title>
        <authorList>
            <person name="Foth B.J."/>
            <person name="Tsai I.J."/>
            <person name="Reid A.J."/>
            <person name="Bancroft A.J."/>
            <person name="Nichol S."/>
            <person name="Tracey A."/>
            <person name="Holroyd N."/>
            <person name="Cotton J.A."/>
            <person name="Stanley E.J."/>
            <person name="Zarowiecki M."/>
            <person name="Liu J.Z."/>
            <person name="Huckvale T."/>
            <person name="Cooper P.J."/>
            <person name="Grencis R.K."/>
            <person name="Berriman M."/>
        </authorList>
    </citation>
    <scope>NUCLEOTIDE SEQUENCE [LARGE SCALE GENOMIC DNA]</scope>
</reference>
<dbReference type="AlphaFoldDB" id="A0A077ZBG2"/>
<gene>
    <name evidence="5" type="ORF">TTRE_0000542601</name>
</gene>
<comment type="subcellular location">
    <subcellularLocation>
        <location evidence="1">Nucleus</location>
    </subcellularLocation>
</comment>
<dbReference type="PROSITE" id="PS50013">
    <property type="entry name" value="CHROMO_2"/>
    <property type="match status" value="1"/>
</dbReference>
<evidence type="ECO:0000256" key="1">
    <source>
        <dbReference type="ARBA" id="ARBA00004123"/>
    </source>
</evidence>
<evidence type="ECO:0000313" key="6">
    <source>
        <dbReference type="Proteomes" id="UP000030665"/>
    </source>
</evidence>
<dbReference type="STRING" id="36087.A0A077ZBG2"/>
<accession>A0A077ZBG2</accession>
<keyword evidence="2" id="KW-0539">Nucleus</keyword>
<dbReference type="CDD" id="cd18627">
    <property type="entry name" value="CD_polycomb_like"/>
    <property type="match status" value="1"/>
</dbReference>
<dbReference type="InterPro" id="IPR016197">
    <property type="entry name" value="Chromo-like_dom_sf"/>
</dbReference>
<evidence type="ECO:0000256" key="2">
    <source>
        <dbReference type="ARBA" id="ARBA00023242"/>
    </source>
</evidence>
<feature type="domain" description="Chromo" evidence="4">
    <location>
        <begin position="10"/>
        <end position="68"/>
    </location>
</feature>
<dbReference type="InterPro" id="IPR000953">
    <property type="entry name" value="Chromo/chromo_shadow_dom"/>
</dbReference>
<dbReference type="PRINTS" id="PR00504">
    <property type="entry name" value="CHROMODOMAIN"/>
</dbReference>
<dbReference type="InterPro" id="IPR023780">
    <property type="entry name" value="Chromo_domain"/>
</dbReference>
<dbReference type="GO" id="GO:0035102">
    <property type="term" value="C:PRC1 complex"/>
    <property type="evidence" value="ECO:0007669"/>
    <property type="project" value="InterPro"/>
</dbReference>
<evidence type="ECO:0000313" key="5">
    <source>
        <dbReference type="EMBL" id="CDW57139.1"/>
    </source>
</evidence>
<keyword evidence="5" id="KW-0436">Ligase</keyword>
<name>A0A077ZBG2_TRITR</name>
<feature type="region of interest" description="Disordered" evidence="3">
    <location>
        <begin position="58"/>
        <end position="103"/>
    </location>
</feature>
<dbReference type="Proteomes" id="UP000030665">
    <property type="component" value="Unassembled WGS sequence"/>
</dbReference>
<dbReference type="OrthoDB" id="1918685at2759"/>
<dbReference type="SUPFAM" id="SSF54160">
    <property type="entry name" value="Chromo domain-like"/>
    <property type="match status" value="1"/>
</dbReference>
<organism evidence="5 6">
    <name type="scientific">Trichuris trichiura</name>
    <name type="common">Whipworm</name>
    <name type="synonym">Trichocephalus trichiurus</name>
    <dbReference type="NCBI Taxonomy" id="36087"/>
    <lineage>
        <taxon>Eukaryota</taxon>
        <taxon>Metazoa</taxon>
        <taxon>Ecdysozoa</taxon>
        <taxon>Nematoda</taxon>
        <taxon>Enoplea</taxon>
        <taxon>Dorylaimia</taxon>
        <taxon>Trichinellida</taxon>
        <taxon>Trichuridae</taxon>
        <taxon>Trichuris</taxon>
    </lineage>
</organism>
<evidence type="ECO:0000256" key="3">
    <source>
        <dbReference type="SAM" id="MobiDB-lite"/>
    </source>
</evidence>
<reference evidence="5" key="1">
    <citation type="submission" date="2014-01" db="EMBL/GenBank/DDBJ databases">
        <authorList>
            <person name="Aslett M."/>
        </authorList>
    </citation>
    <scope>NUCLEOTIDE SEQUENCE</scope>
</reference>
<sequence>MERDSRENVYAAECIKKRRVRKGKVEYLIHWSGYSSKDDSWEPEENILDQRLLDEFHSSSKRSKQATSRQLVDSEGETTEKTGNDDATTENGQLGVDAAVASPPPPILSPHTAAEELRELQELSGMRVINEQLMYHRNWVVTEVSVNGSVVTFVEYDWNVSC</sequence>